<evidence type="ECO:0000256" key="3">
    <source>
        <dbReference type="ARBA" id="ARBA00022833"/>
    </source>
</evidence>
<dbReference type="InterPro" id="IPR007051">
    <property type="entry name" value="CHORD_dom"/>
</dbReference>
<dbReference type="PANTHER" id="PTHR46983:SF3">
    <property type="entry name" value="CHPADIPLOID STATE MAINTENANCE PROTEIN CHPA"/>
    <property type="match status" value="1"/>
</dbReference>
<dbReference type="GO" id="GO:0046872">
    <property type="term" value="F:metal ion binding"/>
    <property type="evidence" value="ECO:0007669"/>
    <property type="project" value="UniProtKB-KW"/>
</dbReference>
<dbReference type="InterPro" id="IPR008978">
    <property type="entry name" value="HSP20-like_chaperone"/>
</dbReference>
<sequence length="323" mass="36310">MPDEKSLLQCYNRGCGQKYDPDDNKEDSCRHHSGLPVFHDAYKGWGCCNKKCTDFTEFLNIKGCTLSKHSNIKPPEPEKPVASEINYTEVIEIKPIVPKSLERPSFHTPLGESKQVEKENNSDEINIGTPCKNGGCTVSYEGPKTNSTVCTYHPGVPIFHEGLKYWSCCQKKTTDFNTFINQIGCESGCHVWKKENTDNTIVQCRWDFHQTASHVVVAIYAKQYCPTLSVVKLNPIRLYTSLVFPEQSNAMFVLDIELRGIIKVEESQVSMFGTKVEIKLKKAEPGTWVKLGDPVVQSTNPDKKPMTVESLTPQVDAVDLDDL</sequence>
<dbReference type="PANTHER" id="PTHR46983">
    <property type="entry name" value="CYSTEINE AND HISTIDINE-RICH DOMAIN-CONTAINING PROTEIN 1"/>
    <property type="match status" value="1"/>
</dbReference>
<evidence type="ECO:0008006" key="8">
    <source>
        <dbReference type="Google" id="ProtNLM"/>
    </source>
</evidence>
<dbReference type="CDD" id="cd06488">
    <property type="entry name" value="p23_melusin_like"/>
    <property type="match status" value="1"/>
</dbReference>
<dbReference type="SUPFAM" id="SSF49764">
    <property type="entry name" value="HSP20-like chaperones"/>
    <property type="match status" value="1"/>
</dbReference>
<reference evidence="6" key="1">
    <citation type="journal article" date="2023" name="Insect Mol. Biol.">
        <title>Genome sequencing provides insights into the evolution of gene families encoding plant cell wall-degrading enzymes in longhorned beetles.</title>
        <authorList>
            <person name="Shin N.R."/>
            <person name="Okamura Y."/>
            <person name="Kirsch R."/>
            <person name="Pauchet Y."/>
        </authorList>
    </citation>
    <scope>NUCLEOTIDE SEQUENCE</scope>
    <source>
        <strain evidence="6">RBIC_L_NR</strain>
    </source>
</reference>
<protein>
    <recommendedName>
        <fullName evidence="8">Cysteine and histidine-rich domain-containing protein</fullName>
    </recommendedName>
</protein>
<name>A0AAV8Y938_9CUCU</name>
<evidence type="ECO:0000256" key="1">
    <source>
        <dbReference type="ARBA" id="ARBA00022723"/>
    </source>
</evidence>
<evidence type="ECO:0000259" key="5">
    <source>
        <dbReference type="PROSITE" id="PS51401"/>
    </source>
</evidence>
<evidence type="ECO:0000259" key="4">
    <source>
        <dbReference type="PROSITE" id="PS51203"/>
    </source>
</evidence>
<feature type="domain" description="CS" evidence="4">
    <location>
        <begin position="201"/>
        <end position="292"/>
    </location>
</feature>
<dbReference type="InterPro" id="IPR007052">
    <property type="entry name" value="CS_dom"/>
</dbReference>
<dbReference type="Pfam" id="PF04968">
    <property type="entry name" value="CHORD"/>
    <property type="match status" value="2"/>
</dbReference>
<comment type="caution">
    <text evidence="6">The sequence shown here is derived from an EMBL/GenBank/DDBJ whole genome shotgun (WGS) entry which is preliminary data.</text>
</comment>
<feature type="domain" description="CHORD" evidence="5">
    <location>
        <begin position="10"/>
        <end position="69"/>
    </location>
</feature>
<dbReference type="InterPro" id="IPR039790">
    <property type="entry name" value="CHRD1"/>
</dbReference>
<keyword evidence="7" id="KW-1185">Reference proteome</keyword>
<dbReference type="Gene3D" id="4.10.1130.20">
    <property type="match status" value="2"/>
</dbReference>
<dbReference type="EMBL" id="JANEYF010002331">
    <property type="protein sequence ID" value="KAJ8947943.1"/>
    <property type="molecule type" value="Genomic_DNA"/>
</dbReference>
<evidence type="ECO:0000256" key="2">
    <source>
        <dbReference type="ARBA" id="ARBA00022737"/>
    </source>
</evidence>
<dbReference type="PROSITE" id="PS51401">
    <property type="entry name" value="CHORD"/>
    <property type="match status" value="2"/>
</dbReference>
<keyword evidence="1" id="KW-0479">Metal-binding</keyword>
<accession>A0AAV8Y938</accession>
<dbReference type="AlphaFoldDB" id="A0AAV8Y938"/>
<organism evidence="6 7">
    <name type="scientific">Rhamnusium bicolor</name>
    <dbReference type="NCBI Taxonomy" id="1586634"/>
    <lineage>
        <taxon>Eukaryota</taxon>
        <taxon>Metazoa</taxon>
        <taxon>Ecdysozoa</taxon>
        <taxon>Arthropoda</taxon>
        <taxon>Hexapoda</taxon>
        <taxon>Insecta</taxon>
        <taxon>Pterygota</taxon>
        <taxon>Neoptera</taxon>
        <taxon>Endopterygota</taxon>
        <taxon>Coleoptera</taxon>
        <taxon>Polyphaga</taxon>
        <taxon>Cucujiformia</taxon>
        <taxon>Chrysomeloidea</taxon>
        <taxon>Cerambycidae</taxon>
        <taxon>Lepturinae</taxon>
        <taxon>Rhagiini</taxon>
        <taxon>Rhamnusium</taxon>
    </lineage>
</organism>
<dbReference type="Gene3D" id="2.60.40.790">
    <property type="match status" value="1"/>
</dbReference>
<keyword evidence="3" id="KW-0862">Zinc</keyword>
<dbReference type="Proteomes" id="UP001162156">
    <property type="component" value="Unassembled WGS sequence"/>
</dbReference>
<keyword evidence="2" id="KW-0677">Repeat</keyword>
<dbReference type="PROSITE" id="PS51203">
    <property type="entry name" value="CS"/>
    <property type="match status" value="1"/>
</dbReference>
<evidence type="ECO:0000313" key="6">
    <source>
        <dbReference type="EMBL" id="KAJ8947943.1"/>
    </source>
</evidence>
<gene>
    <name evidence="6" type="ORF">NQ314_008522</name>
</gene>
<dbReference type="Pfam" id="PF04969">
    <property type="entry name" value="CS"/>
    <property type="match status" value="1"/>
</dbReference>
<proteinExistence type="predicted"/>
<evidence type="ECO:0000313" key="7">
    <source>
        <dbReference type="Proteomes" id="UP001162156"/>
    </source>
</evidence>
<feature type="domain" description="CHORD" evidence="5">
    <location>
        <begin position="131"/>
        <end position="190"/>
    </location>
</feature>